<dbReference type="EMBL" id="CP144753">
    <property type="protein sequence ID" value="WVZ92511.1"/>
    <property type="molecule type" value="Genomic_DNA"/>
</dbReference>
<keyword evidence="4" id="KW-1185">Reference proteome</keyword>
<evidence type="ECO:0000256" key="1">
    <source>
        <dbReference type="SAM" id="MobiDB-lite"/>
    </source>
</evidence>
<sequence>MACSKAVCACILFFLVISSQADARQLVVATYNGKEGACKGGVVVADDGAFRSKGKMATAMSTEQQVGESMPMTTTDSRPTAPGNSPGIGNRGKTRHAFTCVLVDSLHDGSVIQSGSGNGKAQDATPALPRMHAE</sequence>
<feature type="region of interest" description="Disordered" evidence="1">
    <location>
        <begin position="55"/>
        <end position="93"/>
    </location>
</feature>
<feature type="compositionally biased region" description="Polar residues" evidence="1">
    <location>
        <begin position="59"/>
        <end position="78"/>
    </location>
</feature>
<proteinExistence type="predicted"/>
<feature type="chain" id="PRO_5042854108" evidence="2">
    <location>
        <begin position="24"/>
        <end position="134"/>
    </location>
</feature>
<evidence type="ECO:0000313" key="3">
    <source>
        <dbReference type="EMBL" id="WVZ92511.1"/>
    </source>
</evidence>
<evidence type="ECO:0000256" key="2">
    <source>
        <dbReference type="SAM" id="SignalP"/>
    </source>
</evidence>
<feature type="region of interest" description="Disordered" evidence="1">
    <location>
        <begin position="110"/>
        <end position="134"/>
    </location>
</feature>
<name>A0AAQ3XAG3_PASNO</name>
<organism evidence="3 4">
    <name type="scientific">Paspalum notatum var. saurae</name>
    <dbReference type="NCBI Taxonomy" id="547442"/>
    <lineage>
        <taxon>Eukaryota</taxon>
        <taxon>Viridiplantae</taxon>
        <taxon>Streptophyta</taxon>
        <taxon>Embryophyta</taxon>
        <taxon>Tracheophyta</taxon>
        <taxon>Spermatophyta</taxon>
        <taxon>Magnoliopsida</taxon>
        <taxon>Liliopsida</taxon>
        <taxon>Poales</taxon>
        <taxon>Poaceae</taxon>
        <taxon>PACMAD clade</taxon>
        <taxon>Panicoideae</taxon>
        <taxon>Andropogonodae</taxon>
        <taxon>Paspaleae</taxon>
        <taxon>Paspalinae</taxon>
        <taxon>Paspalum</taxon>
    </lineage>
</organism>
<gene>
    <name evidence="3" type="ORF">U9M48_038568</name>
</gene>
<dbReference type="AlphaFoldDB" id="A0AAQ3XAG3"/>
<keyword evidence="2" id="KW-0732">Signal</keyword>
<dbReference type="Proteomes" id="UP001341281">
    <property type="component" value="Chromosome 09"/>
</dbReference>
<accession>A0AAQ3XAG3</accession>
<evidence type="ECO:0000313" key="4">
    <source>
        <dbReference type="Proteomes" id="UP001341281"/>
    </source>
</evidence>
<reference evidence="3 4" key="1">
    <citation type="submission" date="2024-02" db="EMBL/GenBank/DDBJ databases">
        <title>High-quality chromosome-scale genome assembly of Pensacola bahiagrass (Paspalum notatum Flugge var. saurae).</title>
        <authorList>
            <person name="Vega J.M."/>
            <person name="Podio M."/>
            <person name="Orjuela J."/>
            <person name="Siena L.A."/>
            <person name="Pessino S.C."/>
            <person name="Combes M.C."/>
            <person name="Mariac C."/>
            <person name="Albertini E."/>
            <person name="Pupilli F."/>
            <person name="Ortiz J.P.A."/>
            <person name="Leblanc O."/>
        </authorList>
    </citation>
    <scope>NUCLEOTIDE SEQUENCE [LARGE SCALE GENOMIC DNA]</scope>
    <source>
        <strain evidence="3">R1</strain>
        <tissue evidence="3">Leaf</tissue>
    </source>
</reference>
<feature type="signal peptide" evidence="2">
    <location>
        <begin position="1"/>
        <end position="23"/>
    </location>
</feature>
<protein>
    <submittedName>
        <fullName evidence="3">Uncharacterized protein</fullName>
    </submittedName>
</protein>